<feature type="domain" description="Glycosyl transferase family 1" evidence="1">
    <location>
        <begin position="190"/>
        <end position="344"/>
    </location>
</feature>
<proteinExistence type="predicted"/>
<dbReference type="GO" id="GO:0016757">
    <property type="term" value="F:glycosyltransferase activity"/>
    <property type="evidence" value="ECO:0007669"/>
    <property type="project" value="UniProtKB-KW"/>
</dbReference>
<dbReference type="AlphaFoldDB" id="A0A0E3Q2B8"/>
<dbReference type="InterPro" id="IPR028098">
    <property type="entry name" value="Glyco_trans_4-like_N"/>
</dbReference>
<dbReference type="EMBL" id="CP009520">
    <property type="protein sequence ID" value="AKB42688.1"/>
    <property type="molecule type" value="Genomic_DNA"/>
</dbReference>
<sequence length="376" mass="41784">MEKYKIAMISDWYFPKVGGIEYSMHTLAKTLSRHGYEVSVITRSYPGVPEYSKRDGVSVIRVKGKPLPGQSRFLMPGAYKELFSLLKNGNYQIVNCHGLDSPIGMVALIVSRKLGIPVVVTNHSLVGDTPYSSLLYLAGKLLLKNADAVIAVSSAVEKDSKLMTKKPIYRIFNGVDSEDRIITVPFPVNTEGKLIIATVARMTKKKGVQNIVDLAPSLLEKHENLLFVMIGDGPLREKLENTVEEAGLSGNFYFTGEVSREKVLGYLEQADIFALPSSNEAFGISILEAMSKEVPVVAMNNSGVSDIVRNGVNGYLADSLTEFSYYLEDLIEKPALRTSFAREALRGLSNYDWNRICKQTSKVYTSVIYEKYHNNR</sequence>
<dbReference type="PANTHER" id="PTHR45871:SF1">
    <property type="entry name" value="PHOSPHATIDYLINOSITOL N-ACETYLGLUCOSAMINYLTRANSFERASE SUBUNIT A"/>
    <property type="match status" value="1"/>
</dbReference>
<dbReference type="KEGG" id="mvc:MSVAZ_0419"/>
<dbReference type="STRING" id="1434123.MSVAZ_0419"/>
<dbReference type="HOGENOM" id="CLU_009583_2_1_2"/>
<keyword evidence="3" id="KW-0808">Transferase</keyword>
<dbReference type="EC" id="2.4.1.-" evidence="3"/>
<accession>A0A0E3Q2B8</accession>
<keyword evidence="4" id="KW-1185">Reference proteome</keyword>
<dbReference type="CDD" id="cd03801">
    <property type="entry name" value="GT4_PimA-like"/>
    <property type="match status" value="1"/>
</dbReference>
<evidence type="ECO:0000313" key="4">
    <source>
        <dbReference type="Proteomes" id="UP000033096"/>
    </source>
</evidence>
<dbReference type="RefSeq" id="WP_048117504.1">
    <property type="nucleotide sequence ID" value="NZ_CP009520.1"/>
</dbReference>
<name>A0A0E3Q2B8_9EURY</name>
<dbReference type="Proteomes" id="UP000033096">
    <property type="component" value="Chromosome"/>
</dbReference>
<dbReference type="SUPFAM" id="SSF53756">
    <property type="entry name" value="UDP-Glycosyltransferase/glycogen phosphorylase"/>
    <property type="match status" value="1"/>
</dbReference>
<dbReference type="InterPro" id="IPR001296">
    <property type="entry name" value="Glyco_trans_1"/>
</dbReference>
<dbReference type="PANTHER" id="PTHR45871">
    <property type="entry name" value="N-ACETYLGLUCOSAMINYL-PHOSPHATIDYLINOSITOL BIOSYNTHETIC PROTEIN"/>
    <property type="match status" value="1"/>
</dbReference>
<protein>
    <submittedName>
        <fullName evidence="3">Glycosyltransferase</fullName>
        <ecNumber evidence="3">2.4.1.-</ecNumber>
    </submittedName>
</protein>
<evidence type="ECO:0000259" key="1">
    <source>
        <dbReference type="Pfam" id="PF00534"/>
    </source>
</evidence>
<dbReference type="Pfam" id="PF13439">
    <property type="entry name" value="Glyco_transf_4"/>
    <property type="match status" value="1"/>
</dbReference>
<organism evidence="3 4">
    <name type="scientific">Methanosarcina vacuolata Z-761</name>
    <dbReference type="NCBI Taxonomy" id="1434123"/>
    <lineage>
        <taxon>Archaea</taxon>
        <taxon>Methanobacteriati</taxon>
        <taxon>Methanobacteriota</taxon>
        <taxon>Stenosarchaea group</taxon>
        <taxon>Methanomicrobia</taxon>
        <taxon>Methanosarcinales</taxon>
        <taxon>Methanosarcinaceae</taxon>
        <taxon>Methanosarcina</taxon>
    </lineage>
</organism>
<feature type="domain" description="Glycosyltransferase subfamily 4-like N-terminal" evidence="2">
    <location>
        <begin position="17"/>
        <end position="178"/>
    </location>
</feature>
<dbReference type="PATRIC" id="fig|1434123.4.peg.444"/>
<reference evidence="3 4" key="1">
    <citation type="submission" date="2014-07" db="EMBL/GenBank/DDBJ databases">
        <title>Methanogenic archaea and the global carbon cycle.</title>
        <authorList>
            <person name="Henriksen J.R."/>
            <person name="Luke J."/>
            <person name="Reinhart S."/>
            <person name="Benedict M.N."/>
            <person name="Youngblut N.D."/>
            <person name="Metcalf M.E."/>
            <person name="Whitaker R.J."/>
            <person name="Metcalf W.W."/>
        </authorList>
    </citation>
    <scope>NUCLEOTIDE SEQUENCE [LARGE SCALE GENOMIC DNA]</scope>
    <source>
        <strain evidence="3 4">Z-761</strain>
    </source>
</reference>
<dbReference type="Gene3D" id="3.40.50.2000">
    <property type="entry name" value="Glycogen Phosphorylase B"/>
    <property type="match status" value="2"/>
</dbReference>
<keyword evidence="3" id="KW-0328">Glycosyltransferase</keyword>
<evidence type="ECO:0000313" key="3">
    <source>
        <dbReference type="EMBL" id="AKB42688.1"/>
    </source>
</evidence>
<dbReference type="GeneID" id="24808783"/>
<evidence type="ECO:0000259" key="2">
    <source>
        <dbReference type="Pfam" id="PF13439"/>
    </source>
</evidence>
<gene>
    <name evidence="3" type="ORF">MSVAZ_0419</name>
</gene>
<dbReference type="Pfam" id="PF00534">
    <property type="entry name" value="Glycos_transf_1"/>
    <property type="match status" value="1"/>
</dbReference>